<evidence type="ECO:0000313" key="3">
    <source>
        <dbReference type="Proteomes" id="UP001149140"/>
    </source>
</evidence>
<proteinExistence type="predicted"/>
<organism evidence="2 3">
    <name type="scientific">Solirubrobacter ginsenosidimutans</name>
    <dbReference type="NCBI Taxonomy" id="490573"/>
    <lineage>
        <taxon>Bacteria</taxon>
        <taxon>Bacillati</taxon>
        <taxon>Actinomycetota</taxon>
        <taxon>Thermoleophilia</taxon>
        <taxon>Solirubrobacterales</taxon>
        <taxon>Solirubrobacteraceae</taxon>
        <taxon>Solirubrobacter</taxon>
    </lineage>
</organism>
<feature type="signal peptide" evidence="1">
    <location>
        <begin position="1"/>
        <end position="20"/>
    </location>
</feature>
<dbReference type="EMBL" id="JAPDOD010000058">
    <property type="protein sequence ID" value="MDA0166099.1"/>
    <property type="molecule type" value="Genomic_DNA"/>
</dbReference>
<evidence type="ECO:0000256" key="1">
    <source>
        <dbReference type="SAM" id="SignalP"/>
    </source>
</evidence>
<dbReference type="GO" id="GO:0005975">
    <property type="term" value="P:carbohydrate metabolic process"/>
    <property type="evidence" value="ECO:0007669"/>
    <property type="project" value="UniProtKB-ARBA"/>
</dbReference>
<dbReference type="AlphaFoldDB" id="A0A9X3N0B0"/>
<keyword evidence="3" id="KW-1185">Reference proteome</keyword>
<comment type="caution">
    <text evidence="2">The sequence shown here is derived from an EMBL/GenBank/DDBJ whole genome shotgun (WGS) entry which is preliminary data.</text>
</comment>
<reference evidence="2" key="1">
    <citation type="submission" date="2022-10" db="EMBL/GenBank/DDBJ databases">
        <title>The WGS of Solirubrobacter ginsenosidimutans DSM 21036.</title>
        <authorList>
            <person name="Jiang Z."/>
        </authorList>
    </citation>
    <scope>NUCLEOTIDE SEQUENCE</scope>
    <source>
        <strain evidence="2">DSM 21036</strain>
    </source>
</reference>
<evidence type="ECO:0000313" key="2">
    <source>
        <dbReference type="EMBL" id="MDA0166099.1"/>
    </source>
</evidence>
<dbReference type="InterPro" id="IPR013783">
    <property type="entry name" value="Ig-like_fold"/>
</dbReference>
<dbReference type="RefSeq" id="WP_270045359.1">
    <property type="nucleotide sequence ID" value="NZ_JAPDOD010000058.1"/>
</dbReference>
<accession>A0A9X3N0B0</accession>
<sequence>MQLMVSGAGLKTVAAAGVLAAAVGGAVIARADDSSGRAAQAEGGLALSTSTGSTGSTLKVDRVAQAGATDTLKVANNSKKALTVTVAARPWTQSASGVVSPNRRATLGGVSVSEPSFALAPGASKDVTVTLGSVPAAGYLYGALEVIGVPADIAKTKGIVTGYRLLDTLRYNAATATYGLKAGAAKLSGTGTSRALVLSVKNTGNTIAPVTGKVTLKSALGTKNGTLKATRILPGKSVSLALATASSLKAGKYTATVTLTQNKQKTTLTKKITVR</sequence>
<feature type="chain" id="PRO_5040835296" evidence="1">
    <location>
        <begin position="21"/>
        <end position="275"/>
    </location>
</feature>
<protein>
    <submittedName>
        <fullName evidence="2">DUF916 domain-containing protein</fullName>
    </submittedName>
</protein>
<name>A0A9X3N0B0_9ACTN</name>
<keyword evidence="1" id="KW-0732">Signal</keyword>
<dbReference type="Gene3D" id="2.60.40.10">
    <property type="entry name" value="Immunoglobulins"/>
    <property type="match status" value="1"/>
</dbReference>
<gene>
    <name evidence="2" type="ORF">OM076_37895</name>
</gene>
<dbReference type="Proteomes" id="UP001149140">
    <property type="component" value="Unassembled WGS sequence"/>
</dbReference>